<organism evidence="2 3">
    <name type="scientific">Streptomyces asiaticus subsp. ignotus</name>
    <dbReference type="NCBI Taxonomy" id="3098222"/>
    <lineage>
        <taxon>Bacteria</taxon>
        <taxon>Bacillati</taxon>
        <taxon>Actinomycetota</taxon>
        <taxon>Actinomycetes</taxon>
        <taxon>Kitasatosporales</taxon>
        <taxon>Streptomycetaceae</taxon>
        <taxon>Streptomyces</taxon>
        <taxon>Streptomyces violaceusniger group</taxon>
    </lineage>
</organism>
<dbReference type="Proteomes" id="UP001354709">
    <property type="component" value="Unassembled WGS sequence"/>
</dbReference>
<name>A0ABU7PQ78_9ACTN</name>
<dbReference type="EMBL" id="JAZBJO010000002">
    <property type="protein sequence ID" value="MEE4591238.1"/>
    <property type="molecule type" value="Genomic_DNA"/>
</dbReference>
<feature type="region of interest" description="Disordered" evidence="1">
    <location>
        <begin position="98"/>
        <end position="122"/>
    </location>
</feature>
<keyword evidence="3" id="KW-1185">Reference proteome</keyword>
<comment type="caution">
    <text evidence="2">The sequence shown here is derived from an EMBL/GenBank/DDBJ whole genome shotgun (WGS) entry which is preliminary data.</text>
</comment>
<evidence type="ECO:0000256" key="1">
    <source>
        <dbReference type="SAM" id="MobiDB-lite"/>
    </source>
</evidence>
<gene>
    <name evidence="2" type="ORF">V2J94_04945</name>
</gene>
<accession>A0ABU7PQ78</accession>
<proteinExistence type="predicted"/>
<protein>
    <recommendedName>
        <fullName evidence="4">ANTAR domain-containing protein</fullName>
    </recommendedName>
</protein>
<evidence type="ECO:0000313" key="2">
    <source>
        <dbReference type="EMBL" id="MEE4591238.1"/>
    </source>
</evidence>
<evidence type="ECO:0000313" key="3">
    <source>
        <dbReference type="Proteomes" id="UP001354709"/>
    </source>
</evidence>
<sequence>MNTGRLKFHHRVGAAMLNVYRGTTGGGGAPREEPLAEVHRDVLEAAEATIAGWDEFTQIATHLGQSPALLGAVLLGSLVDHTGLSPQEVIGQTIAKARAHPAGTQTALGSAEPTDPSSPGEG</sequence>
<dbReference type="RefSeq" id="WP_330806468.1">
    <property type="nucleotide sequence ID" value="NZ_JAZBJO010000002.1"/>
</dbReference>
<reference evidence="2 3" key="1">
    <citation type="submission" date="2023-11" db="EMBL/GenBank/DDBJ databases">
        <title>30 novel species of actinomycetes from the DSMZ collection.</title>
        <authorList>
            <person name="Nouioui I."/>
        </authorList>
    </citation>
    <scope>NUCLEOTIDE SEQUENCE [LARGE SCALE GENOMIC DNA]</scope>
    <source>
        <strain evidence="2 3">DSM 41524</strain>
    </source>
</reference>
<evidence type="ECO:0008006" key="4">
    <source>
        <dbReference type="Google" id="ProtNLM"/>
    </source>
</evidence>